<sequence length="82" mass="8636">MKKIYFGSLFGILFLSCVVAGSREHFVRGTGLGKAAFDLNCPQEQLQVTELGGGVGVTGCGKKASYFFSPTAGAWVLNSTGR</sequence>
<proteinExistence type="predicted"/>
<dbReference type="EMBL" id="NPDZ01000001">
    <property type="protein sequence ID" value="PJZ74616.1"/>
    <property type="molecule type" value="Genomic_DNA"/>
</dbReference>
<comment type="caution">
    <text evidence="2">The sequence shown here is derived from an EMBL/GenBank/DDBJ whole genome shotgun (WGS) entry which is preliminary data.</text>
</comment>
<keyword evidence="3" id="KW-1185">Reference proteome</keyword>
<evidence type="ECO:0000313" key="1">
    <source>
        <dbReference type="EMBL" id="PJZ71084.1"/>
    </source>
</evidence>
<protein>
    <recommendedName>
        <fullName evidence="5">Lipoprotein</fullName>
    </recommendedName>
</protein>
<gene>
    <name evidence="1" type="ORF">CH360_00745</name>
    <name evidence="2" type="ORF">CH373_00745</name>
</gene>
<evidence type="ECO:0000313" key="4">
    <source>
        <dbReference type="Proteomes" id="UP000231990"/>
    </source>
</evidence>
<dbReference type="Proteomes" id="UP000231990">
    <property type="component" value="Unassembled WGS sequence"/>
</dbReference>
<dbReference type="Proteomes" id="UP000231962">
    <property type="component" value="Unassembled WGS sequence"/>
</dbReference>
<evidence type="ECO:0008006" key="5">
    <source>
        <dbReference type="Google" id="ProtNLM"/>
    </source>
</evidence>
<organism evidence="2 4">
    <name type="scientific">Leptospira perolatii</name>
    <dbReference type="NCBI Taxonomy" id="2023191"/>
    <lineage>
        <taxon>Bacteria</taxon>
        <taxon>Pseudomonadati</taxon>
        <taxon>Spirochaetota</taxon>
        <taxon>Spirochaetia</taxon>
        <taxon>Leptospirales</taxon>
        <taxon>Leptospiraceae</taxon>
        <taxon>Leptospira</taxon>
    </lineage>
</organism>
<dbReference type="EMBL" id="NPDY01000001">
    <property type="protein sequence ID" value="PJZ71084.1"/>
    <property type="molecule type" value="Genomic_DNA"/>
</dbReference>
<evidence type="ECO:0000313" key="3">
    <source>
        <dbReference type="Proteomes" id="UP000231962"/>
    </source>
</evidence>
<dbReference type="PROSITE" id="PS51257">
    <property type="entry name" value="PROKAR_LIPOPROTEIN"/>
    <property type="match status" value="1"/>
</dbReference>
<dbReference type="AlphaFoldDB" id="A0A2M9ZRB1"/>
<reference evidence="3 4" key="1">
    <citation type="submission" date="2017-07" db="EMBL/GenBank/DDBJ databases">
        <title>Leptospira spp. isolated from tropical soils.</title>
        <authorList>
            <person name="Thibeaux R."/>
            <person name="Iraola G."/>
            <person name="Ferres I."/>
            <person name="Bierque E."/>
            <person name="Girault D."/>
            <person name="Soupe-Gilbert M.-E."/>
            <person name="Picardeau M."/>
            <person name="Goarant C."/>
        </authorList>
    </citation>
    <scope>NUCLEOTIDE SEQUENCE [LARGE SCALE GENOMIC DNA]</scope>
    <source>
        <strain evidence="2 4">FH1-B-B1</strain>
        <strain evidence="1 3">FH1-B-C1</strain>
    </source>
</reference>
<accession>A0A2M9ZRB1</accession>
<name>A0A2M9ZRB1_9LEPT</name>
<evidence type="ECO:0000313" key="2">
    <source>
        <dbReference type="EMBL" id="PJZ74616.1"/>
    </source>
</evidence>